<evidence type="ECO:0000256" key="2">
    <source>
        <dbReference type="SAM" id="SignalP"/>
    </source>
</evidence>
<evidence type="ECO:0000256" key="1">
    <source>
        <dbReference type="SAM" id="MobiDB-lite"/>
    </source>
</evidence>
<proteinExistence type="predicted"/>
<evidence type="ECO:0000313" key="3">
    <source>
        <dbReference type="EMBL" id="UXE61978.1"/>
    </source>
</evidence>
<name>A0A977PX77_9CYAN</name>
<gene>
    <name evidence="3" type="ORF">KA717_03455</name>
</gene>
<feature type="signal peptide" evidence="2">
    <location>
        <begin position="1"/>
        <end position="26"/>
    </location>
</feature>
<feature type="compositionally biased region" description="Polar residues" evidence="1">
    <location>
        <begin position="229"/>
        <end position="248"/>
    </location>
</feature>
<dbReference type="KEGG" id="wna:KA717_03455"/>
<feature type="chain" id="PRO_5037469698" evidence="2">
    <location>
        <begin position="27"/>
        <end position="504"/>
    </location>
</feature>
<keyword evidence="2" id="KW-0732">Signal</keyword>
<dbReference type="Proteomes" id="UP001065613">
    <property type="component" value="Chromosome"/>
</dbReference>
<accession>A0A977PX77</accession>
<protein>
    <submittedName>
        <fullName evidence="3">Uncharacterized protein</fullName>
    </submittedName>
</protein>
<dbReference type="EMBL" id="CP073041">
    <property type="protein sequence ID" value="UXE61978.1"/>
    <property type="molecule type" value="Genomic_DNA"/>
</dbReference>
<reference evidence="3" key="1">
    <citation type="submission" date="2021-04" db="EMBL/GenBank/DDBJ databases">
        <title>Genome sequence of Woronichinia naegeliana from Washington state freshwater lake bloom.</title>
        <authorList>
            <person name="Dreher T.W."/>
        </authorList>
    </citation>
    <scope>NUCLEOTIDE SEQUENCE</scope>
    <source>
        <strain evidence="3">WA131</strain>
    </source>
</reference>
<feature type="region of interest" description="Disordered" evidence="1">
    <location>
        <begin position="229"/>
        <end position="255"/>
    </location>
</feature>
<dbReference type="AlphaFoldDB" id="A0A977PX77"/>
<sequence>MLIHHHRFILPLLTFLCLGSSVSAQTASQLTASLLGNDPIIPNTSPFAAEKPPVSQTVQSHLERIEIQSKGIAYLPISLDIKTETVREGDAFLEMANAAMISPEELFLAKLEKLQAEVKNSPLETIQLENALIHSDGFETAGKKQDFQIAKTISKLAQTKDTTENNPDLSSSLILSELTDDVPTREESGLSSFSSQDNLTVTAEDTATQLPTLDEKQIADSDKVLSQAISESVNNNSPDTSAPMNGQGETEEPKSLAELKQQLKVDPMIVAAAGQRVYSPALTFGIPSAFGPSWGDFFIELSGATAGKVRDNVDGSISTGFGFGDSEKLIGLSLTYNMGSINNFGQTGTFDLSGSRVVYMDKITQVAIAAGWSAFAQYSSGNSIEGVIPSSVWGTVTSYSLLQPDDPVNKLPLLLSLGVGGGYYRQDPASTGVFGGIGLQVAPQLGVGLQWSGVGLNLGLSFVPVPTIPLTIVATGADLTDNSPGGTVFVLSVNYGFNFLPTSY</sequence>
<organism evidence="3">
    <name type="scientific">Woronichinia naegeliana WA131</name>
    <dbReference type="NCBI Taxonomy" id="2824559"/>
    <lineage>
        <taxon>Bacteria</taxon>
        <taxon>Bacillati</taxon>
        <taxon>Cyanobacteriota</taxon>
        <taxon>Cyanophyceae</taxon>
        <taxon>Synechococcales</taxon>
        <taxon>Coelosphaeriaceae</taxon>
        <taxon>Woronichinia</taxon>
    </lineage>
</organism>